<evidence type="ECO:0000256" key="4">
    <source>
        <dbReference type="ARBA" id="ARBA00022989"/>
    </source>
</evidence>
<evidence type="ECO:0000313" key="10">
    <source>
        <dbReference type="Proteomes" id="UP001301350"/>
    </source>
</evidence>
<feature type="transmembrane region" description="Helical" evidence="7">
    <location>
        <begin position="419"/>
        <end position="439"/>
    </location>
</feature>
<gene>
    <name evidence="9" type="ORF">CDCA_CDCA05G1703</name>
</gene>
<feature type="transmembrane region" description="Helical" evidence="7">
    <location>
        <begin position="474"/>
        <end position="495"/>
    </location>
</feature>
<keyword evidence="4 7" id="KW-1133">Transmembrane helix</keyword>
<proteinExistence type="predicted"/>
<dbReference type="AlphaFoldDB" id="A0AAV9ITR9"/>
<sequence length="589" mass="62181">MLQGSPLSRAMGGSNSLEASAEEVDAGALKSGMRAPNRLRNSLTAERGLVTGGSEQNRNAHSERGSVAACWQAEGAVRRRRSHSATSLPQVTPADGTDVGDLATTPRALSRLPTPDASLGCFRLEKSLQVDDRADPGVTVPRERSASNASAPRSHHTRDPNLAHYASQQPASPSPSRPTPSLPNNVSRLVAHRMARSGSRTAITIGAAETAPPSPLPSSAASPAAHRHDASVDTDGADGDDERTASDESASSGARPRPSSRPQLLVLAAVLVLALALGGVLGRRHLMRAFRQALAMAQRQPAPLRALVYSVLFVVLAALEFPAWVLSIGAGALFGFWFGLVLALQCDLLAALVCFYATRLALRERVERLLAHSSRQAMFTAVNRALNRQAFKIVTLMRMSPLFPFALSSMVIGMSQIHAGVFSVGTVLGILPGVIFLVYTGSQLRLGSRAVLSEADDVVQQADAVMAGSRRLQLLLKALGLAASLVVVMIVSRLAHRAIREEMEQDVGESGESGERDGDDDPRTRMMMSGVDETAQPWLSRQGRGASAAARNAGGHRVGGRDGAGAAAGSVSNTKRSPHVRRASYTDSV</sequence>
<feature type="region of interest" description="Disordered" evidence="6">
    <location>
        <begin position="132"/>
        <end position="185"/>
    </location>
</feature>
<dbReference type="GO" id="GO:0005886">
    <property type="term" value="C:plasma membrane"/>
    <property type="evidence" value="ECO:0007669"/>
    <property type="project" value="UniProtKB-SubCell"/>
</dbReference>
<reference evidence="9 10" key="1">
    <citation type="submission" date="2022-07" db="EMBL/GenBank/DDBJ databases">
        <title>Genome-wide signatures of adaptation to extreme environments.</title>
        <authorList>
            <person name="Cho C.H."/>
            <person name="Yoon H.S."/>
        </authorList>
    </citation>
    <scope>NUCLEOTIDE SEQUENCE [LARGE SCALE GENOMIC DNA]</scope>
    <source>
        <strain evidence="9 10">DBV 063 E5</strain>
    </source>
</reference>
<dbReference type="Pfam" id="PF09335">
    <property type="entry name" value="VTT_dom"/>
    <property type="match status" value="1"/>
</dbReference>
<evidence type="ECO:0000313" key="9">
    <source>
        <dbReference type="EMBL" id="KAK4535678.1"/>
    </source>
</evidence>
<feature type="compositionally biased region" description="Pro residues" evidence="6">
    <location>
        <begin position="172"/>
        <end position="181"/>
    </location>
</feature>
<feature type="compositionally biased region" description="Basic and acidic residues" evidence="6">
    <location>
        <begin position="513"/>
        <end position="524"/>
    </location>
</feature>
<keyword evidence="10" id="KW-1185">Reference proteome</keyword>
<feature type="transmembrane region" description="Helical" evidence="7">
    <location>
        <begin position="393"/>
        <end position="413"/>
    </location>
</feature>
<name>A0AAV9ITR9_CYACA</name>
<feature type="compositionally biased region" description="Low complexity" evidence="6">
    <location>
        <begin position="541"/>
        <end position="555"/>
    </location>
</feature>
<evidence type="ECO:0000259" key="8">
    <source>
        <dbReference type="Pfam" id="PF09335"/>
    </source>
</evidence>
<organism evidence="9 10">
    <name type="scientific">Cyanidium caldarium</name>
    <name type="common">Red alga</name>
    <dbReference type="NCBI Taxonomy" id="2771"/>
    <lineage>
        <taxon>Eukaryota</taxon>
        <taxon>Rhodophyta</taxon>
        <taxon>Bangiophyceae</taxon>
        <taxon>Cyanidiales</taxon>
        <taxon>Cyanidiaceae</taxon>
        <taxon>Cyanidium</taxon>
    </lineage>
</organism>
<dbReference type="PANTHER" id="PTHR12677">
    <property type="entry name" value="GOLGI APPARATUS MEMBRANE PROTEIN TVP38-RELATED"/>
    <property type="match status" value="1"/>
</dbReference>
<evidence type="ECO:0000256" key="6">
    <source>
        <dbReference type="SAM" id="MobiDB-lite"/>
    </source>
</evidence>
<feature type="domain" description="VTT" evidence="8">
    <location>
        <begin position="321"/>
        <end position="443"/>
    </location>
</feature>
<comment type="caution">
    <text evidence="9">The sequence shown here is derived from an EMBL/GenBank/DDBJ whole genome shotgun (WGS) entry which is preliminary data.</text>
</comment>
<feature type="compositionally biased region" description="Basic and acidic residues" evidence="6">
    <location>
        <begin position="132"/>
        <end position="145"/>
    </location>
</feature>
<evidence type="ECO:0000256" key="3">
    <source>
        <dbReference type="ARBA" id="ARBA00022692"/>
    </source>
</evidence>
<evidence type="ECO:0000256" key="5">
    <source>
        <dbReference type="ARBA" id="ARBA00023136"/>
    </source>
</evidence>
<evidence type="ECO:0000256" key="1">
    <source>
        <dbReference type="ARBA" id="ARBA00004651"/>
    </source>
</evidence>
<protein>
    <recommendedName>
        <fullName evidence="8">VTT domain-containing protein</fullName>
    </recommendedName>
</protein>
<evidence type="ECO:0000256" key="7">
    <source>
        <dbReference type="SAM" id="Phobius"/>
    </source>
</evidence>
<feature type="region of interest" description="Disordered" evidence="6">
    <location>
        <begin position="1"/>
        <end position="66"/>
    </location>
</feature>
<feature type="compositionally biased region" description="Low complexity" evidence="6">
    <location>
        <begin position="249"/>
        <end position="259"/>
    </location>
</feature>
<feature type="region of interest" description="Disordered" evidence="6">
    <location>
        <begin position="208"/>
        <end position="259"/>
    </location>
</feature>
<keyword evidence="2" id="KW-1003">Cell membrane</keyword>
<evidence type="ECO:0000256" key="2">
    <source>
        <dbReference type="ARBA" id="ARBA00022475"/>
    </source>
</evidence>
<accession>A0AAV9ITR9</accession>
<dbReference type="InterPro" id="IPR032816">
    <property type="entry name" value="VTT_dom"/>
</dbReference>
<dbReference type="EMBL" id="JANCYW010000005">
    <property type="protein sequence ID" value="KAK4535678.1"/>
    <property type="molecule type" value="Genomic_DNA"/>
</dbReference>
<dbReference type="Proteomes" id="UP001301350">
    <property type="component" value="Unassembled WGS sequence"/>
</dbReference>
<comment type="subcellular location">
    <subcellularLocation>
        <location evidence="1">Cell membrane</location>
        <topology evidence="1">Multi-pass membrane protein</topology>
    </subcellularLocation>
</comment>
<dbReference type="PANTHER" id="PTHR12677:SF59">
    <property type="entry name" value="GOLGI APPARATUS MEMBRANE PROTEIN TVP38-RELATED"/>
    <property type="match status" value="1"/>
</dbReference>
<feature type="transmembrane region" description="Helical" evidence="7">
    <location>
        <begin position="264"/>
        <end position="282"/>
    </location>
</feature>
<dbReference type="InterPro" id="IPR015414">
    <property type="entry name" value="TMEM64"/>
</dbReference>
<keyword evidence="3 7" id="KW-0812">Transmembrane</keyword>
<feature type="region of interest" description="Disordered" evidence="6">
    <location>
        <begin position="503"/>
        <end position="589"/>
    </location>
</feature>
<feature type="transmembrane region" description="Helical" evidence="7">
    <location>
        <begin position="334"/>
        <end position="358"/>
    </location>
</feature>
<keyword evidence="5 7" id="KW-0472">Membrane</keyword>
<feature type="region of interest" description="Disordered" evidence="6">
    <location>
        <begin position="80"/>
        <end position="117"/>
    </location>
</feature>
<feature type="transmembrane region" description="Helical" evidence="7">
    <location>
        <begin position="306"/>
        <end position="328"/>
    </location>
</feature>